<reference evidence="2 3" key="1">
    <citation type="submission" date="2023-03" db="EMBL/GenBank/DDBJ databases">
        <title>WGS of Gossypium arboreum.</title>
        <authorList>
            <person name="Yu D."/>
        </authorList>
    </citation>
    <scope>NUCLEOTIDE SEQUENCE [LARGE SCALE GENOMIC DNA]</scope>
    <source>
        <tissue evidence="2">Leaf</tissue>
    </source>
</reference>
<dbReference type="CDD" id="cd06222">
    <property type="entry name" value="RNase_H_like"/>
    <property type="match status" value="1"/>
</dbReference>
<accession>A0ABR0PFH0</accession>
<dbReference type="InterPro" id="IPR052929">
    <property type="entry name" value="RNase_H-like_EbsB-rel"/>
</dbReference>
<dbReference type="PANTHER" id="PTHR47074">
    <property type="entry name" value="BNAC02G40300D PROTEIN"/>
    <property type="match status" value="1"/>
</dbReference>
<dbReference type="SUPFAM" id="SSF53098">
    <property type="entry name" value="Ribonuclease H-like"/>
    <property type="match status" value="1"/>
</dbReference>
<name>A0ABR0PFH0_GOSAR</name>
<evidence type="ECO:0000313" key="3">
    <source>
        <dbReference type="Proteomes" id="UP001358586"/>
    </source>
</evidence>
<organism evidence="2 3">
    <name type="scientific">Gossypium arboreum</name>
    <name type="common">Tree cotton</name>
    <name type="synonym">Gossypium nanking</name>
    <dbReference type="NCBI Taxonomy" id="29729"/>
    <lineage>
        <taxon>Eukaryota</taxon>
        <taxon>Viridiplantae</taxon>
        <taxon>Streptophyta</taxon>
        <taxon>Embryophyta</taxon>
        <taxon>Tracheophyta</taxon>
        <taxon>Spermatophyta</taxon>
        <taxon>Magnoliopsida</taxon>
        <taxon>eudicotyledons</taxon>
        <taxon>Gunneridae</taxon>
        <taxon>Pentapetalae</taxon>
        <taxon>rosids</taxon>
        <taxon>malvids</taxon>
        <taxon>Malvales</taxon>
        <taxon>Malvaceae</taxon>
        <taxon>Malvoideae</taxon>
        <taxon>Gossypium</taxon>
    </lineage>
</organism>
<dbReference type="Proteomes" id="UP001358586">
    <property type="component" value="Chromosome 7"/>
</dbReference>
<dbReference type="Gene3D" id="3.30.420.10">
    <property type="entry name" value="Ribonuclease H-like superfamily/Ribonuclease H"/>
    <property type="match status" value="1"/>
</dbReference>
<evidence type="ECO:0000259" key="1">
    <source>
        <dbReference type="Pfam" id="PF13456"/>
    </source>
</evidence>
<dbReference type="InterPro" id="IPR012337">
    <property type="entry name" value="RNaseH-like_sf"/>
</dbReference>
<dbReference type="Pfam" id="PF13456">
    <property type="entry name" value="RVT_3"/>
    <property type="match status" value="1"/>
</dbReference>
<dbReference type="InterPro" id="IPR036397">
    <property type="entry name" value="RNaseH_sf"/>
</dbReference>
<dbReference type="InterPro" id="IPR044730">
    <property type="entry name" value="RNase_H-like_dom_plant"/>
</dbReference>
<gene>
    <name evidence="2" type="ORF">PVK06_025016</name>
</gene>
<comment type="caution">
    <text evidence="2">The sequence shown here is derived from an EMBL/GenBank/DDBJ whole genome shotgun (WGS) entry which is preliminary data.</text>
</comment>
<evidence type="ECO:0000313" key="2">
    <source>
        <dbReference type="EMBL" id="KAK5819976.1"/>
    </source>
</evidence>
<sequence>MVNFDMVAPNERHVKDLWNNNEKKWNENIAHAIYGDFVGDQICNISIGDDDKRDRVVWFHNPHSYYSSKFAYSWLLLKQVGLGPHRSFWRAIWKLKTLPKECPRCGFEKETLIHALKDCQTVRTILSMGGLDNRLLDKDYDRCKEDVAHGIWERAKSLSHDFRIHNLVHEPVIPTAPSHKRWEKPPKDYMKVNFDAAINNKKIGYGFIIRDEDGFVLGGGGGFNDEIRSMEWAEILAFEESLKKGKTLSVSNLIFETNNTGIMNRMKKRDSDITTFGARINKIQKLMLENFTSANIRWANRSCNRIADFICKFANEKNCIWDFNMDYLVKMYNLVLDDSI</sequence>
<feature type="domain" description="RNase H type-1" evidence="1">
    <location>
        <begin position="193"/>
        <end position="314"/>
    </location>
</feature>
<dbReference type="PANTHER" id="PTHR47074:SF48">
    <property type="entry name" value="POLYNUCLEOTIDYL TRANSFERASE, RIBONUCLEASE H-LIKE SUPERFAMILY PROTEIN"/>
    <property type="match status" value="1"/>
</dbReference>
<protein>
    <recommendedName>
        <fullName evidence="1">RNase H type-1 domain-containing protein</fullName>
    </recommendedName>
</protein>
<keyword evidence="3" id="KW-1185">Reference proteome</keyword>
<dbReference type="EMBL" id="JARKNE010000007">
    <property type="protein sequence ID" value="KAK5819976.1"/>
    <property type="molecule type" value="Genomic_DNA"/>
</dbReference>
<dbReference type="InterPro" id="IPR002156">
    <property type="entry name" value="RNaseH_domain"/>
</dbReference>
<proteinExistence type="predicted"/>